<evidence type="ECO:0000313" key="2">
    <source>
        <dbReference type="Proteomes" id="UP000887565"/>
    </source>
</evidence>
<organism evidence="2 3">
    <name type="scientific">Romanomermis culicivorax</name>
    <name type="common">Nematode worm</name>
    <dbReference type="NCBI Taxonomy" id="13658"/>
    <lineage>
        <taxon>Eukaryota</taxon>
        <taxon>Metazoa</taxon>
        <taxon>Ecdysozoa</taxon>
        <taxon>Nematoda</taxon>
        <taxon>Enoplea</taxon>
        <taxon>Dorylaimia</taxon>
        <taxon>Mermithida</taxon>
        <taxon>Mermithoidea</taxon>
        <taxon>Mermithidae</taxon>
        <taxon>Romanomermis</taxon>
    </lineage>
</organism>
<feature type="region of interest" description="Disordered" evidence="1">
    <location>
        <begin position="63"/>
        <end position="99"/>
    </location>
</feature>
<reference evidence="3" key="1">
    <citation type="submission" date="2022-11" db="UniProtKB">
        <authorList>
            <consortium name="WormBaseParasite"/>
        </authorList>
    </citation>
    <scope>IDENTIFICATION</scope>
</reference>
<name>A0A915JN19_ROMCU</name>
<dbReference type="WBParaSite" id="nRc.2.0.1.t27366-RA">
    <property type="protein sequence ID" value="nRc.2.0.1.t27366-RA"/>
    <property type="gene ID" value="nRc.2.0.1.g27366"/>
</dbReference>
<evidence type="ECO:0000313" key="3">
    <source>
        <dbReference type="WBParaSite" id="nRc.2.0.1.t27366-RA"/>
    </source>
</evidence>
<sequence>MAFLLMKDADDNLSIDIKFFRVLNDKFLFVLKIHGLASEYGIQEGPLEKIVTLEHNIFQDTSPKFQDASQNNQDVEQYAPTYCQPDKTGSSSLFEGHNK</sequence>
<protein>
    <submittedName>
        <fullName evidence="3">Uncharacterized protein</fullName>
    </submittedName>
</protein>
<feature type="compositionally biased region" description="Polar residues" evidence="1">
    <location>
        <begin position="63"/>
        <end position="75"/>
    </location>
</feature>
<accession>A0A915JN19</accession>
<evidence type="ECO:0000256" key="1">
    <source>
        <dbReference type="SAM" id="MobiDB-lite"/>
    </source>
</evidence>
<dbReference type="AlphaFoldDB" id="A0A915JN19"/>
<keyword evidence="2" id="KW-1185">Reference proteome</keyword>
<dbReference type="Proteomes" id="UP000887565">
    <property type="component" value="Unplaced"/>
</dbReference>
<proteinExistence type="predicted"/>